<dbReference type="AlphaFoldDB" id="A0AAV0AWU0"/>
<evidence type="ECO:0000313" key="3">
    <source>
        <dbReference type="Proteomes" id="UP001153365"/>
    </source>
</evidence>
<reference evidence="2" key="1">
    <citation type="submission" date="2022-06" db="EMBL/GenBank/DDBJ databases">
        <authorList>
            <consortium name="SYNGENTA / RWTH Aachen University"/>
        </authorList>
    </citation>
    <scope>NUCLEOTIDE SEQUENCE</scope>
</reference>
<organism evidence="2 3">
    <name type="scientific">Phakopsora pachyrhizi</name>
    <name type="common">Asian soybean rust disease fungus</name>
    <dbReference type="NCBI Taxonomy" id="170000"/>
    <lineage>
        <taxon>Eukaryota</taxon>
        <taxon>Fungi</taxon>
        <taxon>Dikarya</taxon>
        <taxon>Basidiomycota</taxon>
        <taxon>Pucciniomycotina</taxon>
        <taxon>Pucciniomycetes</taxon>
        <taxon>Pucciniales</taxon>
        <taxon>Phakopsoraceae</taxon>
        <taxon>Phakopsora</taxon>
    </lineage>
</organism>
<comment type="caution">
    <text evidence="2">The sequence shown here is derived from an EMBL/GenBank/DDBJ whole genome shotgun (WGS) entry which is preliminary data.</text>
</comment>
<gene>
    <name evidence="2" type="ORF">PPACK8108_LOCUS8706</name>
</gene>
<keyword evidence="3" id="KW-1185">Reference proteome</keyword>
<accession>A0AAV0AWU0</accession>
<proteinExistence type="predicted"/>
<evidence type="ECO:0000256" key="1">
    <source>
        <dbReference type="SAM" id="MobiDB-lite"/>
    </source>
</evidence>
<protein>
    <submittedName>
        <fullName evidence="2">Uncharacterized protein</fullName>
    </submittedName>
</protein>
<name>A0AAV0AWU0_PHAPC</name>
<feature type="compositionally biased region" description="Polar residues" evidence="1">
    <location>
        <begin position="1"/>
        <end position="21"/>
    </location>
</feature>
<feature type="compositionally biased region" description="Polar residues" evidence="1">
    <location>
        <begin position="305"/>
        <end position="315"/>
    </location>
</feature>
<evidence type="ECO:0000313" key="2">
    <source>
        <dbReference type="EMBL" id="CAH7673810.1"/>
    </source>
</evidence>
<dbReference type="Proteomes" id="UP001153365">
    <property type="component" value="Unassembled WGS sequence"/>
</dbReference>
<dbReference type="EMBL" id="CALTRL010001819">
    <property type="protein sequence ID" value="CAH7673810.1"/>
    <property type="molecule type" value="Genomic_DNA"/>
</dbReference>
<sequence>MSLEKNPTNQSYFQNSHLSRSPSEKSVTDHGSVTEPYQKAKSGPVYEKYNISVASDNQMSSTFSTTKYLENLGENPLDMLILTLEARLEIPPKQESFVQELAKLNTSAERHAAIIYLLFHNSHKINLLGESITKVQGQYMLGGDISQRDQMVGAQTFFWTKPPKDLIRVMLHQFFISPDVESYTKGTDSGCIVIGKSSFAMTMKKLNEKPNEWKKKYLPVSFGKEDNEARLIVATEVRRILKQERNLFKKKIMKNIIVRDGNPEQQIPRLIELAKLVSDIDMEKIYPPTDQEVEEEISNIENNSYSKSVDNSGDD</sequence>
<feature type="region of interest" description="Disordered" evidence="1">
    <location>
        <begin position="1"/>
        <end position="39"/>
    </location>
</feature>
<feature type="region of interest" description="Disordered" evidence="1">
    <location>
        <begin position="287"/>
        <end position="315"/>
    </location>
</feature>